<accession>A0A9X1HX37</accession>
<sequence>MHIGIDYGARQAGTTVACFYLDGSWHLEQVEKKKDADQFLINVIESVSPSKIFIDAPLTLPEVYGKNKFSPDDDFHYRVCDRETGAMSPLFMGGLTARAIRLKTIWEYSGISVMETYPAQLINILSLKEFYKKDLIRFQEEFRTIHENLPSEFKNWHQADAFLAWFSGYRFSEGNNKTYGNTNEGTILV</sequence>
<evidence type="ECO:0000313" key="1">
    <source>
        <dbReference type="EMBL" id="MCA6079226.1"/>
    </source>
</evidence>
<comment type="caution">
    <text evidence="1">The sequence shown here is derived from an EMBL/GenBank/DDBJ whole genome shotgun (WGS) entry which is preliminary data.</text>
</comment>
<dbReference type="RefSeq" id="WP_225700085.1">
    <property type="nucleotide sequence ID" value="NZ_JAIXNE010000011.1"/>
</dbReference>
<proteinExistence type="predicted"/>
<evidence type="ECO:0000313" key="2">
    <source>
        <dbReference type="Proteomes" id="UP001139409"/>
    </source>
</evidence>
<protein>
    <submittedName>
        <fullName evidence="1">DUF429 domain-containing protein</fullName>
    </submittedName>
</protein>
<dbReference type="Proteomes" id="UP001139409">
    <property type="component" value="Unassembled WGS sequence"/>
</dbReference>
<dbReference type="AlphaFoldDB" id="A0A9X1HX37"/>
<keyword evidence="2" id="KW-1185">Reference proteome</keyword>
<reference evidence="1" key="1">
    <citation type="submission" date="2021-09" db="EMBL/GenBank/DDBJ databases">
        <title>Fulvivirga sp. isolated from coastal sediment.</title>
        <authorList>
            <person name="Yu H."/>
        </authorList>
    </citation>
    <scope>NUCLEOTIDE SEQUENCE</scope>
    <source>
        <strain evidence="1">1062</strain>
    </source>
</reference>
<dbReference type="EMBL" id="JAIXNE010000011">
    <property type="protein sequence ID" value="MCA6079226.1"/>
    <property type="molecule type" value="Genomic_DNA"/>
</dbReference>
<name>A0A9X1HX37_9BACT</name>
<organism evidence="1 2">
    <name type="scientific">Fulvivirga sedimenti</name>
    <dbReference type="NCBI Taxonomy" id="2879465"/>
    <lineage>
        <taxon>Bacteria</taxon>
        <taxon>Pseudomonadati</taxon>
        <taxon>Bacteroidota</taxon>
        <taxon>Cytophagia</taxon>
        <taxon>Cytophagales</taxon>
        <taxon>Fulvivirgaceae</taxon>
        <taxon>Fulvivirga</taxon>
    </lineage>
</organism>
<gene>
    <name evidence="1" type="ORF">LDX50_30415</name>
</gene>